<accession>A0A2S6F4D1</accession>
<dbReference type="EMBL" id="PQWY01000005">
    <property type="protein sequence ID" value="PPK32293.1"/>
    <property type="molecule type" value="Genomic_DNA"/>
</dbReference>
<dbReference type="PANTHER" id="PTHR30093">
    <property type="entry name" value="GENERAL SECRETION PATHWAY PROTEIN G"/>
    <property type="match status" value="1"/>
</dbReference>
<dbReference type="InterPro" id="IPR031982">
    <property type="entry name" value="PilE-like"/>
</dbReference>
<comment type="caution">
    <text evidence="1">The sequence shown here is derived from an EMBL/GenBank/DDBJ whole genome shotgun (WGS) entry which is preliminary data.</text>
</comment>
<dbReference type="SMR" id="A0A2S6F4D1"/>
<evidence type="ECO:0000313" key="1">
    <source>
        <dbReference type="EMBL" id="PPK32293.1"/>
    </source>
</evidence>
<sequence length="149" mass="16427">MLNNRHFMKNKRMRQSAFTLVEVLISMVIMGILVSIAYPSYLQYIQKSRRADAHATLTQDQIILERCYSQNFSYAAACGALPAFPQTTPNGYYTINISNLTATTYTLTATPVGTQAKDTECASMSINQANVKTAVDSSANAQPECWNPG</sequence>
<dbReference type="GO" id="GO:0043683">
    <property type="term" value="P:type IV pilus assembly"/>
    <property type="evidence" value="ECO:0007669"/>
    <property type="project" value="InterPro"/>
</dbReference>
<dbReference type="InterPro" id="IPR045584">
    <property type="entry name" value="Pilin-like"/>
</dbReference>
<dbReference type="Pfam" id="PF07963">
    <property type="entry name" value="N_methyl"/>
    <property type="match status" value="1"/>
</dbReference>
<dbReference type="AlphaFoldDB" id="A0A2S6F4D1"/>
<dbReference type="NCBIfam" id="TIGR02532">
    <property type="entry name" value="IV_pilin_GFxxxE"/>
    <property type="match status" value="1"/>
</dbReference>
<dbReference type="RefSeq" id="WP_027228447.1">
    <property type="nucleotide sequence ID" value="NZ_CP017601.1"/>
</dbReference>
<reference evidence="1 2" key="1">
    <citation type="submission" date="2018-02" db="EMBL/GenBank/DDBJ databases">
        <title>Draft genome sequences of four Legionella pneumophila clinical strains isolated in Ontario.</title>
        <authorList>
            <person name="Fortuna A."/>
            <person name="Ramnarine R."/>
            <person name="Li A."/>
            <person name="Frantz C."/>
            <person name="Mallo G."/>
        </authorList>
    </citation>
    <scope>NUCLEOTIDE SEQUENCE [LARGE SCALE GENOMIC DNA]</scope>
    <source>
        <strain evidence="1 2">LG61</strain>
    </source>
</reference>
<dbReference type="InterPro" id="IPR012902">
    <property type="entry name" value="N_methyl_site"/>
</dbReference>
<protein>
    <submittedName>
        <fullName evidence="1">Prepilin-type N-terminal cleavage/methylation domain-containing protein</fullName>
    </submittedName>
</protein>
<name>A0A2S6F4D1_LEGPN</name>
<dbReference type="Gene3D" id="3.30.700.10">
    <property type="entry name" value="Glycoprotein, Type 4 Pilin"/>
    <property type="match status" value="1"/>
</dbReference>
<evidence type="ECO:0000313" key="2">
    <source>
        <dbReference type="Proteomes" id="UP000239239"/>
    </source>
</evidence>
<dbReference type="Pfam" id="PF16732">
    <property type="entry name" value="ComP_DUS"/>
    <property type="match status" value="1"/>
</dbReference>
<dbReference type="PANTHER" id="PTHR30093:SF47">
    <property type="entry name" value="TYPE IV PILUS NON-CORE MINOR PILIN PILE"/>
    <property type="match status" value="1"/>
</dbReference>
<dbReference type="Proteomes" id="UP000239239">
    <property type="component" value="Unassembled WGS sequence"/>
</dbReference>
<gene>
    <name evidence="1" type="ORF">C3928_03805</name>
</gene>
<organism evidence="1 2">
    <name type="scientific">Legionella pneumophila</name>
    <dbReference type="NCBI Taxonomy" id="446"/>
    <lineage>
        <taxon>Bacteria</taxon>
        <taxon>Pseudomonadati</taxon>
        <taxon>Pseudomonadota</taxon>
        <taxon>Gammaproteobacteria</taxon>
        <taxon>Legionellales</taxon>
        <taxon>Legionellaceae</taxon>
        <taxon>Legionella</taxon>
    </lineage>
</organism>
<dbReference type="OrthoDB" id="5296638at2"/>
<dbReference type="SUPFAM" id="SSF54523">
    <property type="entry name" value="Pili subunits"/>
    <property type="match status" value="1"/>
</dbReference>
<proteinExistence type="predicted"/>